<evidence type="ECO:0000313" key="8">
    <source>
        <dbReference type="Proteomes" id="UP000007879"/>
    </source>
</evidence>
<evidence type="ECO:0000259" key="5">
    <source>
        <dbReference type="Pfam" id="PF14737"/>
    </source>
</evidence>
<proteinExistence type="inferred from homology"/>
<dbReference type="GO" id="GO:0070286">
    <property type="term" value="P:axonemal dynein complex assembly"/>
    <property type="evidence" value="ECO:0007669"/>
    <property type="project" value="InterPro"/>
</dbReference>
<reference evidence="7" key="2">
    <citation type="submission" date="2024-06" db="UniProtKB">
        <authorList>
            <consortium name="EnsemblMetazoa"/>
        </authorList>
    </citation>
    <scope>IDENTIFICATION</scope>
</reference>
<comment type="similarity">
    <text evidence="1">Belongs to the DNAAF3 family.</text>
</comment>
<keyword evidence="2" id="KW-0963">Cytoplasm</keyword>
<organism evidence="7 8">
    <name type="scientific">Amphimedon queenslandica</name>
    <name type="common">Sponge</name>
    <dbReference type="NCBI Taxonomy" id="400682"/>
    <lineage>
        <taxon>Eukaryota</taxon>
        <taxon>Metazoa</taxon>
        <taxon>Porifera</taxon>
        <taxon>Demospongiae</taxon>
        <taxon>Heteroscleromorpha</taxon>
        <taxon>Haplosclerida</taxon>
        <taxon>Niphatidae</taxon>
        <taxon>Amphimedon</taxon>
    </lineage>
</organism>
<dbReference type="Pfam" id="PF14740">
    <property type="entry name" value="DUF4471"/>
    <property type="match status" value="1"/>
</dbReference>
<dbReference type="GO" id="GO:0044458">
    <property type="term" value="P:motile cilium assembly"/>
    <property type="evidence" value="ECO:0007669"/>
    <property type="project" value="TreeGrafter"/>
</dbReference>
<keyword evidence="8" id="KW-1185">Reference proteome</keyword>
<dbReference type="EnsemblMetazoa" id="XM_019998373.1">
    <property type="protein sequence ID" value="XP_019853932.1"/>
    <property type="gene ID" value="LOC100640711"/>
</dbReference>
<evidence type="ECO:0000313" key="7">
    <source>
        <dbReference type="EnsemblMetazoa" id="XP_019853932.1"/>
    </source>
</evidence>
<gene>
    <name evidence="7" type="primary">100640711</name>
</gene>
<name>A0AAN0JAY7_AMPQE</name>
<feature type="domain" description="Dynein assembly factor 3 C-terminal" evidence="6">
    <location>
        <begin position="149"/>
        <end position="431"/>
    </location>
</feature>
<evidence type="ECO:0000256" key="3">
    <source>
        <dbReference type="ARBA" id="ARBA00022794"/>
    </source>
</evidence>
<dbReference type="PANTHER" id="PTHR22118:SF14">
    <property type="entry name" value="DYNEIN AXONEMAL ASSEMBLY FACTOR 3"/>
    <property type="match status" value="1"/>
</dbReference>
<comment type="subcellular location">
    <subcellularLocation>
        <location evidence="4">Dynein axonemal particle</location>
    </subcellularLocation>
</comment>
<sequence>MLDVKFIKSFFCGLFWKLRKHPEDLMGSSSHLKDCYQEVQSEFLEQMLFLLFLCCCHWQTDVQRVNFILKVITFYVIESHLEVLARHILFFSLLCEPSDKIGIREKTELFLELFGNTLVRAQTAQYLKEKADDLIRFVTDPSNKLIPFLDLSSLKFKERDMLEGIFKFWQNPDEKTFTIEKHWDKRLRHHLAQRYDSRRGVFDWDYHMKLQEMVPLICNDEYIQWREDGVAFHLRDDAPYDISNRMLANGALLHNRDGDLVGQRGYWGDIVTSPFIAFGSYCDDERMLKKANDKYVKSSQEISQHNVYSMLELLLTGTSSSSSNPDSGIEEITNDTIGRLIDGSVRVTLLPLNSATELGKKSKYEKLFHCAFFSNSMIHHLTSVNGLDRVMNERCLLICETARFILDLRKENKDEYLKKVIQMALAIGFKSSQVETDASNTLLFTLS</sequence>
<evidence type="ECO:0008006" key="9">
    <source>
        <dbReference type="Google" id="ProtNLM"/>
    </source>
</evidence>
<dbReference type="InterPro" id="IPR027974">
    <property type="entry name" value="DUF4470"/>
</dbReference>
<dbReference type="InterPro" id="IPR028235">
    <property type="entry name" value="DNAAF3_C"/>
</dbReference>
<feature type="domain" description="DUF4470" evidence="5">
    <location>
        <begin position="65"/>
        <end position="119"/>
    </location>
</feature>
<dbReference type="AlphaFoldDB" id="A0AAN0JAY7"/>
<accession>A0AAN0JAY7</accession>
<evidence type="ECO:0000256" key="1">
    <source>
        <dbReference type="ARBA" id="ARBA00010449"/>
    </source>
</evidence>
<evidence type="ECO:0000256" key="4">
    <source>
        <dbReference type="ARBA" id="ARBA00024190"/>
    </source>
</evidence>
<keyword evidence="3" id="KW-0970">Cilium biogenesis/degradation</keyword>
<evidence type="ECO:0000256" key="2">
    <source>
        <dbReference type="ARBA" id="ARBA00022490"/>
    </source>
</evidence>
<protein>
    <recommendedName>
        <fullName evidence="9">Dynein assembly factor 3, axonemal</fullName>
    </recommendedName>
</protein>
<dbReference type="EnsemblMetazoa" id="XM_019998372.1">
    <property type="protein sequence ID" value="XP_019853931.1"/>
    <property type="gene ID" value="LOC100640711"/>
</dbReference>
<dbReference type="PANTHER" id="PTHR22118">
    <property type="entry name" value="DYNEIN ASSEMBLY FACTOR 3, AXONEMAL"/>
    <property type="match status" value="1"/>
</dbReference>
<dbReference type="Proteomes" id="UP000007879">
    <property type="component" value="Unassembled WGS sequence"/>
</dbReference>
<dbReference type="GO" id="GO:0120293">
    <property type="term" value="C:dynein axonemal particle"/>
    <property type="evidence" value="ECO:0007669"/>
    <property type="project" value="UniProtKB-SubCell"/>
</dbReference>
<reference evidence="8" key="1">
    <citation type="journal article" date="2010" name="Nature">
        <title>The Amphimedon queenslandica genome and the evolution of animal complexity.</title>
        <authorList>
            <person name="Srivastava M."/>
            <person name="Simakov O."/>
            <person name="Chapman J."/>
            <person name="Fahey B."/>
            <person name="Gauthier M.E."/>
            <person name="Mitros T."/>
            <person name="Richards G.S."/>
            <person name="Conaco C."/>
            <person name="Dacre M."/>
            <person name="Hellsten U."/>
            <person name="Larroux C."/>
            <person name="Putnam N.H."/>
            <person name="Stanke M."/>
            <person name="Adamska M."/>
            <person name="Darling A."/>
            <person name="Degnan S.M."/>
            <person name="Oakley T.H."/>
            <person name="Plachetzki D.C."/>
            <person name="Zhai Y."/>
            <person name="Adamski M."/>
            <person name="Calcino A."/>
            <person name="Cummins S.F."/>
            <person name="Goodstein D.M."/>
            <person name="Harris C."/>
            <person name="Jackson D.J."/>
            <person name="Leys S.P."/>
            <person name="Shu S."/>
            <person name="Woodcroft B.J."/>
            <person name="Vervoort M."/>
            <person name="Kosik K.S."/>
            <person name="Manning G."/>
            <person name="Degnan B.M."/>
            <person name="Rokhsar D.S."/>
        </authorList>
    </citation>
    <scope>NUCLEOTIDE SEQUENCE [LARGE SCALE GENOMIC DNA]</scope>
</reference>
<dbReference type="InterPro" id="IPR039304">
    <property type="entry name" value="DNAAF3"/>
</dbReference>
<evidence type="ECO:0000259" key="6">
    <source>
        <dbReference type="Pfam" id="PF14740"/>
    </source>
</evidence>
<dbReference type="Pfam" id="PF14737">
    <property type="entry name" value="DUF4470"/>
    <property type="match status" value="1"/>
</dbReference>